<name>A0A0F8W1R3_9ZZZZ</name>
<evidence type="ECO:0000313" key="1">
    <source>
        <dbReference type="EMBL" id="KKK50647.1"/>
    </source>
</evidence>
<sequence length="34" mass="3658">PVSAWGKHLLYVKTDADGKALYMADVPSPPEADD</sequence>
<proteinExistence type="predicted"/>
<organism evidence="1">
    <name type="scientific">marine sediment metagenome</name>
    <dbReference type="NCBI Taxonomy" id="412755"/>
    <lineage>
        <taxon>unclassified sequences</taxon>
        <taxon>metagenomes</taxon>
        <taxon>ecological metagenomes</taxon>
    </lineage>
</organism>
<dbReference type="EMBL" id="LAZR01067913">
    <property type="protein sequence ID" value="KKK50647.1"/>
    <property type="molecule type" value="Genomic_DNA"/>
</dbReference>
<gene>
    <name evidence="1" type="ORF">LCGC14_3122940</name>
</gene>
<dbReference type="AlphaFoldDB" id="A0A0F8W1R3"/>
<reference evidence="1" key="1">
    <citation type="journal article" date="2015" name="Nature">
        <title>Complex archaea that bridge the gap between prokaryotes and eukaryotes.</title>
        <authorList>
            <person name="Spang A."/>
            <person name="Saw J.H."/>
            <person name="Jorgensen S.L."/>
            <person name="Zaremba-Niedzwiedzka K."/>
            <person name="Martijn J."/>
            <person name="Lind A.E."/>
            <person name="van Eijk R."/>
            <person name="Schleper C."/>
            <person name="Guy L."/>
            <person name="Ettema T.J."/>
        </authorList>
    </citation>
    <scope>NUCLEOTIDE SEQUENCE</scope>
</reference>
<comment type="caution">
    <text evidence="1">The sequence shown here is derived from an EMBL/GenBank/DDBJ whole genome shotgun (WGS) entry which is preliminary data.</text>
</comment>
<accession>A0A0F8W1R3</accession>
<protein>
    <submittedName>
        <fullName evidence="1">Uncharacterized protein</fullName>
    </submittedName>
</protein>
<feature type="non-terminal residue" evidence="1">
    <location>
        <position position="1"/>
    </location>
</feature>